<accession>A0A921DYT0</accession>
<sequence>IPHIDVMGQLLEMLSVRLGEVPFYEPGLVHQLDEDYFKKIEAIEFAVKFDDGKDVSGLEKADIVLIGVSRTSKTPLSQFLAHKKYKVMNVPVLPEVNIPKELLEIDPKKCVGLIIDENKLNKIRKERLQQLGLNSAAQYAKNERIKEEIAHFKKIIERIGCPVIDVSDKAIEETANEIIKYIDNQRDIKG</sequence>
<keyword evidence="3" id="KW-0547">Nucleotide-binding</keyword>
<protein>
    <submittedName>
        <fullName evidence="5">Kinase/pyrophosphorylase</fullName>
    </submittedName>
</protein>
<evidence type="ECO:0000256" key="2">
    <source>
        <dbReference type="ARBA" id="ARBA00022679"/>
    </source>
</evidence>
<dbReference type="EMBL" id="DYYI01000104">
    <property type="protein sequence ID" value="HJE20553.1"/>
    <property type="molecule type" value="Genomic_DNA"/>
</dbReference>
<reference evidence="5" key="2">
    <citation type="submission" date="2021-09" db="EMBL/GenBank/DDBJ databases">
        <authorList>
            <person name="Gilroy R."/>
        </authorList>
    </citation>
    <scope>NUCLEOTIDE SEQUENCE</scope>
    <source>
        <strain evidence="5">6019</strain>
    </source>
</reference>
<feature type="non-terminal residue" evidence="5">
    <location>
        <position position="1"/>
    </location>
</feature>
<dbReference type="AlphaFoldDB" id="A0A921DYT0"/>
<dbReference type="InterPro" id="IPR005177">
    <property type="entry name" value="Kinase-pyrophosphorylase"/>
</dbReference>
<keyword evidence="4 5" id="KW-0418">Kinase</keyword>
<name>A0A921DYT0_9STAP</name>
<dbReference type="PANTHER" id="PTHR31756">
    <property type="entry name" value="PYRUVATE, PHOSPHATE DIKINASE REGULATORY PROTEIN 1, CHLOROPLASTIC"/>
    <property type="match status" value="1"/>
</dbReference>
<dbReference type="GO" id="GO:0004674">
    <property type="term" value="F:protein serine/threonine kinase activity"/>
    <property type="evidence" value="ECO:0007669"/>
    <property type="project" value="UniProtKB-KW"/>
</dbReference>
<evidence type="ECO:0000313" key="6">
    <source>
        <dbReference type="Proteomes" id="UP000763505"/>
    </source>
</evidence>
<keyword evidence="1" id="KW-0723">Serine/threonine-protein kinase</keyword>
<organism evidence="5 6">
    <name type="scientific">Aliicoccus persicus</name>
    <dbReference type="NCBI Taxonomy" id="930138"/>
    <lineage>
        <taxon>Bacteria</taxon>
        <taxon>Bacillati</taxon>
        <taxon>Bacillota</taxon>
        <taxon>Bacilli</taxon>
        <taxon>Bacillales</taxon>
        <taxon>Staphylococcaceae</taxon>
        <taxon>Aliicoccus</taxon>
    </lineage>
</organism>
<evidence type="ECO:0000256" key="3">
    <source>
        <dbReference type="ARBA" id="ARBA00022741"/>
    </source>
</evidence>
<gene>
    <name evidence="5" type="ORF">K8V35_09390</name>
</gene>
<dbReference type="GO" id="GO:0005524">
    <property type="term" value="F:ATP binding"/>
    <property type="evidence" value="ECO:0007669"/>
    <property type="project" value="InterPro"/>
</dbReference>
<comment type="caution">
    <text evidence="5">The sequence shown here is derived from an EMBL/GenBank/DDBJ whole genome shotgun (WGS) entry which is preliminary data.</text>
</comment>
<keyword evidence="2" id="KW-0808">Transferase</keyword>
<dbReference type="Proteomes" id="UP000763505">
    <property type="component" value="Unassembled WGS sequence"/>
</dbReference>
<evidence type="ECO:0000256" key="1">
    <source>
        <dbReference type="ARBA" id="ARBA00022527"/>
    </source>
</evidence>
<reference evidence="5" key="1">
    <citation type="journal article" date="2021" name="PeerJ">
        <title>Extensive microbial diversity within the chicken gut microbiome revealed by metagenomics and culture.</title>
        <authorList>
            <person name="Gilroy R."/>
            <person name="Ravi A."/>
            <person name="Getino M."/>
            <person name="Pursley I."/>
            <person name="Horton D.L."/>
            <person name="Alikhan N.F."/>
            <person name="Baker D."/>
            <person name="Gharbi K."/>
            <person name="Hall N."/>
            <person name="Watson M."/>
            <person name="Adriaenssens E.M."/>
            <person name="Foster-Nyarko E."/>
            <person name="Jarju S."/>
            <person name="Secka A."/>
            <person name="Antonio M."/>
            <person name="Oren A."/>
            <person name="Chaudhuri R.R."/>
            <person name="La Ragione R."/>
            <person name="Hildebrand F."/>
            <person name="Pallen M.J."/>
        </authorList>
    </citation>
    <scope>NUCLEOTIDE SEQUENCE</scope>
    <source>
        <strain evidence="5">6019</strain>
    </source>
</reference>
<evidence type="ECO:0000313" key="5">
    <source>
        <dbReference type="EMBL" id="HJE20553.1"/>
    </source>
</evidence>
<dbReference type="PANTHER" id="PTHR31756:SF3">
    <property type="entry name" value="PYRUVATE, PHOSPHATE DIKINASE REGULATORY PROTEIN 1, CHLOROPLASTIC"/>
    <property type="match status" value="1"/>
</dbReference>
<proteinExistence type="predicted"/>
<dbReference type="Pfam" id="PF03618">
    <property type="entry name" value="Kinase-PPPase"/>
    <property type="match status" value="1"/>
</dbReference>
<evidence type="ECO:0000256" key="4">
    <source>
        <dbReference type="ARBA" id="ARBA00022777"/>
    </source>
</evidence>
<dbReference type="NCBIfam" id="NF003742">
    <property type="entry name" value="PRK05339.1"/>
    <property type="match status" value="1"/>
</dbReference>